<keyword evidence="1" id="KW-1133">Transmembrane helix</keyword>
<feature type="transmembrane region" description="Helical" evidence="1">
    <location>
        <begin position="133"/>
        <end position="153"/>
    </location>
</feature>
<feature type="transmembrane region" description="Helical" evidence="1">
    <location>
        <begin position="160"/>
        <end position="176"/>
    </location>
</feature>
<organism evidence="2 3">
    <name type="scientific">Flavisolibacter ginsengisoli DSM 18119</name>
    <dbReference type="NCBI Taxonomy" id="1121884"/>
    <lineage>
        <taxon>Bacteria</taxon>
        <taxon>Pseudomonadati</taxon>
        <taxon>Bacteroidota</taxon>
        <taxon>Chitinophagia</taxon>
        <taxon>Chitinophagales</taxon>
        <taxon>Chitinophagaceae</taxon>
        <taxon>Flavisolibacter</taxon>
    </lineage>
</organism>
<feature type="transmembrane region" description="Helical" evidence="1">
    <location>
        <begin position="12"/>
        <end position="33"/>
    </location>
</feature>
<evidence type="ECO:0008006" key="4">
    <source>
        <dbReference type="Google" id="ProtNLM"/>
    </source>
</evidence>
<reference evidence="2 3" key="1">
    <citation type="submission" date="2016-11" db="EMBL/GenBank/DDBJ databases">
        <authorList>
            <person name="Jaros S."/>
            <person name="Januszkiewicz K."/>
            <person name="Wedrychowicz H."/>
        </authorList>
    </citation>
    <scope>NUCLEOTIDE SEQUENCE [LARGE SCALE GENOMIC DNA]</scope>
    <source>
        <strain evidence="2 3">DSM 18119</strain>
    </source>
</reference>
<feature type="transmembrane region" description="Helical" evidence="1">
    <location>
        <begin position="342"/>
        <end position="362"/>
    </location>
</feature>
<protein>
    <recommendedName>
        <fullName evidence="4">Dolichyl-phosphate-mannose-protein mannosyltransferase</fullName>
    </recommendedName>
</protein>
<evidence type="ECO:0000313" key="3">
    <source>
        <dbReference type="Proteomes" id="UP000184048"/>
    </source>
</evidence>
<sequence>MDELKTGKHIRLYAKLELAIILLLAIIPLFTSFPYRVNIFLSWEGAYRLSQGQVPYRDFGMPLGYMYWVIPAVFFKVFGTQMITLVKAQVLINIISGFAFRSILKSLNVQPGVRLLSVILYCLSYSFFNFWPWYNHTVIVYEMAGLAFLLHYIAKGGKQWIFLSLSALFTFFSFFTKQDGGGLALLICLFLLAYDCYTNKKWKPLLIFSLSYMVIALVIILPLTRYNFGYWFNHGQPPHTSRISLFEIADEFFMNSQWIKFYLFIILLLILINFKTTKELFVNKSDTLFLMITFGVLVEAAILQVTSYTPPDNNIFFHSFAIAFILSQLSKHLHLDFNKPRILTVGCLGLSLWWSGVFWKYFQRIAERVIPGTSVSQNSTENIVNRKTYIIHPPANDIPESEWTFTGLSSFKKIYMPKATAQGIQRILNMDMVKTRKGSLKVLNMSELTPLAVEMGYQLEKGPEIPLWYHLGVAMFNKQAVQYENKIKANEYDLVIFEYVPTLNNFYPFRVRDTLINYYQKIDSFPAPRRGDTQGTIEIFTPKPIH</sequence>
<feature type="transmembrane region" description="Helical" evidence="1">
    <location>
        <begin position="205"/>
        <end position="223"/>
    </location>
</feature>
<proteinExistence type="predicted"/>
<keyword evidence="3" id="KW-1185">Reference proteome</keyword>
<evidence type="ECO:0000256" key="1">
    <source>
        <dbReference type="SAM" id="Phobius"/>
    </source>
</evidence>
<dbReference type="OrthoDB" id="614715at2"/>
<dbReference type="RefSeq" id="WP_072837200.1">
    <property type="nucleotide sequence ID" value="NZ_FQUU01000028.1"/>
</dbReference>
<feature type="transmembrane region" description="Helical" evidence="1">
    <location>
        <begin position="65"/>
        <end position="86"/>
    </location>
</feature>
<keyword evidence="1" id="KW-0812">Transmembrane</keyword>
<dbReference type="EMBL" id="FQUU01000028">
    <property type="protein sequence ID" value="SHG00374.1"/>
    <property type="molecule type" value="Genomic_DNA"/>
</dbReference>
<feature type="transmembrane region" description="Helical" evidence="1">
    <location>
        <begin position="288"/>
        <end position="309"/>
    </location>
</feature>
<name>A0A1M5G9L2_9BACT</name>
<dbReference type="Proteomes" id="UP000184048">
    <property type="component" value="Unassembled WGS sequence"/>
</dbReference>
<dbReference type="AlphaFoldDB" id="A0A1M5G9L2"/>
<feature type="transmembrane region" description="Helical" evidence="1">
    <location>
        <begin position="259"/>
        <end position="276"/>
    </location>
</feature>
<feature type="transmembrane region" description="Helical" evidence="1">
    <location>
        <begin position="107"/>
        <end position="127"/>
    </location>
</feature>
<dbReference type="STRING" id="1121884.SAMN02745131_04091"/>
<evidence type="ECO:0000313" key="2">
    <source>
        <dbReference type="EMBL" id="SHG00374.1"/>
    </source>
</evidence>
<keyword evidence="1" id="KW-0472">Membrane</keyword>
<feature type="transmembrane region" description="Helical" evidence="1">
    <location>
        <begin position="182"/>
        <end position="198"/>
    </location>
</feature>
<gene>
    <name evidence="2" type="ORF">SAMN02745131_04091</name>
</gene>
<accession>A0A1M5G9L2</accession>